<name>A0ABT1TZV5_9GAMM</name>
<gene>
    <name evidence="1" type="ORF">NP596_00615</name>
</gene>
<dbReference type="RefSeq" id="WP_256613258.1">
    <property type="nucleotide sequence ID" value="NZ_JANIBK010000001.1"/>
</dbReference>
<reference evidence="1 2" key="1">
    <citation type="submission" date="2022-07" db="EMBL/GenBank/DDBJ databases">
        <title>Methylomonas rivi sp. nov., Methylomonas rosea sp. nov., Methylomonas aureus sp. nov. and Methylomonas subterranea sp. nov., four novel methanotrophs isolated from a freshwater creek and the deep terrestrial subsurface.</title>
        <authorList>
            <person name="Abin C."/>
            <person name="Sankaranarayanan K."/>
            <person name="Garner C."/>
            <person name="Sindelar R."/>
            <person name="Kotary K."/>
            <person name="Garner R."/>
            <person name="Barclay S."/>
            <person name="Lawson P."/>
            <person name="Krumholz L."/>
        </authorList>
    </citation>
    <scope>NUCLEOTIDE SEQUENCE [LARGE SCALE GENOMIC DNA]</scope>
    <source>
        <strain evidence="1 2">WSC-6</strain>
    </source>
</reference>
<sequence>MNALLKAHTPKLLTAMPDVKSFENRLAQLNGWWGKITLIGKINSHNVAATILDDMNRTQNKFGELQQKLTHNLLYENVQKLVLDNSSKAQVAIDLLIRNLFERTADVGFLATDKDIRVFLADRQASQQQIDFIETRLQEYVKKYSVYDEIMVFDTQGQLKAHLDKNSPVKFSDDPLLAQTLNSSDDYVETFRYTDLQPNRRHSLIYSCKITETDQKTSKPLGVLCLCFRFDDEIQGIFANLLNREDRGVLAILSANGQVIASSDEQRVPLQAQFNPNTPLRINTYQGKDYITNTRQTSGYQGFFGLGWHGQMMTPLDQAFNSKPSADQRSDFADIMEQASTFPQELRNIRKASADINADLGLLVLNGQIASARKNAAEFMPVLEAIKQIGSDIASIFTASVNRLQEVTVMSSHLNNAGFLAALAVDIMDRNLYERANDCRWWALTSAFRDNLARPDLSPADKRQISEILQYINALYTVYTNLYVYNAHGEILAVSDGKQTQWVGTTVDASTGALSALQNSDSQKYSVSPFAGSHLYQNRHTYIYNAAITDLADPGKVLGGIGIVFDSEPQFSAMLRETLPRDENGQLLKHCFAVYADRNQNIIAVANRPDLRVGDKLDLDDRFFGLPNGQHSSDIIQYGDRSYVLGMAASKGYREYKTADGYQNDVLALVFIPF</sequence>
<proteinExistence type="predicted"/>
<protein>
    <submittedName>
        <fullName evidence="1">Cache domain-containing protein</fullName>
    </submittedName>
</protein>
<dbReference type="EMBL" id="JANIBK010000001">
    <property type="protein sequence ID" value="MCQ8126941.1"/>
    <property type="molecule type" value="Genomic_DNA"/>
</dbReference>
<evidence type="ECO:0000313" key="2">
    <source>
        <dbReference type="Proteomes" id="UP001524586"/>
    </source>
</evidence>
<keyword evidence="2" id="KW-1185">Reference proteome</keyword>
<dbReference type="Proteomes" id="UP001524586">
    <property type="component" value="Unassembled WGS sequence"/>
</dbReference>
<organism evidence="1 2">
    <name type="scientific">Methylomonas rivi</name>
    <dbReference type="NCBI Taxonomy" id="2952226"/>
    <lineage>
        <taxon>Bacteria</taxon>
        <taxon>Pseudomonadati</taxon>
        <taxon>Pseudomonadota</taxon>
        <taxon>Gammaproteobacteria</taxon>
        <taxon>Methylococcales</taxon>
        <taxon>Methylococcaceae</taxon>
        <taxon>Methylomonas</taxon>
    </lineage>
</organism>
<evidence type="ECO:0000313" key="1">
    <source>
        <dbReference type="EMBL" id="MCQ8126941.1"/>
    </source>
</evidence>
<comment type="caution">
    <text evidence="1">The sequence shown here is derived from an EMBL/GenBank/DDBJ whole genome shotgun (WGS) entry which is preliminary data.</text>
</comment>
<accession>A0ABT1TZV5</accession>